<dbReference type="Gene3D" id="3.30.565.10">
    <property type="entry name" value="Histidine kinase-like ATPase, C-terminal domain"/>
    <property type="match status" value="1"/>
</dbReference>
<keyword evidence="1" id="KW-0723">Serine/threonine-protein kinase</keyword>
<dbReference type="GO" id="GO:0005524">
    <property type="term" value="F:ATP binding"/>
    <property type="evidence" value="ECO:0007669"/>
    <property type="project" value="UniProtKB-KW"/>
</dbReference>
<name>A0ABU3SNX1_9MICO</name>
<accession>A0ABU3SNX1</accession>
<protein>
    <submittedName>
        <fullName evidence="3">ATP-binding protein</fullName>
        <ecNumber evidence="3">2.7.13.3</ecNumber>
    </submittedName>
</protein>
<dbReference type="EMBL" id="JAWDIT010000004">
    <property type="protein sequence ID" value="MDU0346547.1"/>
    <property type="molecule type" value="Genomic_DNA"/>
</dbReference>
<dbReference type="Pfam" id="PF13581">
    <property type="entry name" value="HATPase_c_2"/>
    <property type="match status" value="1"/>
</dbReference>
<dbReference type="CDD" id="cd16936">
    <property type="entry name" value="HATPase_RsbW-like"/>
    <property type="match status" value="1"/>
</dbReference>
<dbReference type="PANTHER" id="PTHR35526:SF3">
    <property type="entry name" value="ANTI-SIGMA-F FACTOR RSBW"/>
    <property type="match status" value="1"/>
</dbReference>
<feature type="domain" description="Histidine kinase/HSP90-like ATPase" evidence="2">
    <location>
        <begin position="16"/>
        <end position="131"/>
    </location>
</feature>
<dbReference type="Proteomes" id="UP001261125">
    <property type="component" value="Unassembled WGS sequence"/>
</dbReference>
<reference evidence="3 4" key="1">
    <citation type="submission" date="2023-09" db="EMBL/GenBank/DDBJ databases">
        <title>Microbacterium fusihabitans sp. nov., Microbacterium phycihabitans sp. nov., and Microbacterium cervinum sp. nov., isolated from dried seaweeds of beach.</title>
        <authorList>
            <person name="Lee S.D."/>
        </authorList>
    </citation>
    <scope>NUCLEOTIDE SEQUENCE [LARGE SCALE GENOMIC DNA]</scope>
    <source>
        <strain evidence="3 4">KSW2-29</strain>
    </source>
</reference>
<dbReference type="InterPro" id="IPR036890">
    <property type="entry name" value="HATPase_C_sf"/>
</dbReference>
<proteinExistence type="predicted"/>
<comment type="caution">
    <text evidence="3">The sequence shown here is derived from an EMBL/GenBank/DDBJ whole genome shotgun (WGS) entry which is preliminary data.</text>
</comment>
<evidence type="ECO:0000313" key="4">
    <source>
        <dbReference type="Proteomes" id="UP001261125"/>
    </source>
</evidence>
<keyword evidence="1" id="KW-0418">Kinase</keyword>
<organism evidence="3 4">
    <name type="scientific">Microbacterium phycohabitans</name>
    <dbReference type="NCBI Taxonomy" id="3075993"/>
    <lineage>
        <taxon>Bacteria</taxon>
        <taxon>Bacillati</taxon>
        <taxon>Actinomycetota</taxon>
        <taxon>Actinomycetes</taxon>
        <taxon>Micrococcales</taxon>
        <taxon>Microbacteriaceae</taxon>
        <taxon>Microbacterium</taxon>
    </lineage>
</organism>
<evidence type="ECO:0000313" key="3">
    <source>
        <dbReference type="EMBL" id="MDU0346547.1"/>
    </source>
</evidence>
<dbReference type="InterPro" id="IPR003594">
    <property type="entry name" value="HATPase_dom"/>
</dbReference>
<evidence type="ECO:0000259" key="2">
    <source>
        <dbReference type="Pfam" id="PF13581"/>
    </source>
</evidence>
<evidence type="ECO:0000256" key="1">
    <source>
        <dbReference type="ARBA" id="ARBA00022527"/>
    </source>
</evidence>
<keyword evidence="3" id="KW-0808">Transferase</keyword>
<gene>
    <name evidence="3" type="ORF">RWH44_12655</name>
</gene>
<keyword evidence="3" id="KW-0067">ATP-binding</keyword>
<dbReference type="RefSeq" id="WP_316004836.1">
    <property type="nucleotide sequence ID" value="NZ_JAWDIT010000004.1"/>
</dbReference>
<keyword evidence="4" id="KW-1185">Reference proteome</keyword>
<dbReference type="InterPro" id="IPR050267">
    <property type="entry name" value="Anti-sigma-factor_SerPK"/>
</dbReference>
<keyword evidence="3" id="KW-0547">Nucleotide-binding</keyword>
<dbReference type="GO" id="GO:0004673">
    <property type="term" value="F:protein histidine kinase activity"/>
    <property type="evidence" value="ECO:0007669"/>
    <property type="project" value="UniProtKB-EC"/>
</dbReference>
<dbReference type="PANTHER" id="PTHR35526">
    <property type="entry name" value="ANTI-SIGMA-F FACTOR RSBW-RELATED"/>
    <property type="match status" value="1"/>
</dbReference>
<dbReference type="EC" id="2.7.13.3" evidence="3"/>
<sequence>MTESEARRSLDAAVVPASLDAIFDLLAEWWEEVGEVAPMTRFGFETAVIEIAGNIVEHSRGESDERRFTLDLFADAQTLSATFRDDGDPPLLDLATVHMADADEESGRGLALANAGVDDVGLRREGDRNVWTLETRRE</sequence>